<evidence type="ECO:0000256" key="9">
    <source>
        <dbReference type="ARBA" id="ARBA00023136"/>
    </source>
</evidence>
<comment type="caution">
    <text evidence="12">The sequence shown here is derived from an EMBL/GenBank/DDBJ whole genome shotgun (WGS) entry which is preliminary data.</text>
</comment>
<keyword evidence="9 10" id="KW-0472">Membrane</keyword>
<dbReference type="InterPro" id="IPR023395">
    <property type="entry name" value="MCP_dom_sf"/>
</dbReference>
<dbReference type="STRING" id="1209931.A0A135UQR2"/>
<evidence type="ECO:0000256" key="7">
    <source>
        <dbReference type="ARBA" id="ARBA00022989"/>
    </source>
</evidence>
<organism evidence="12 13">
    <name type="scientific">Colletotrichum salicis</name>
    <dbReference type="NCBI Taxonomy" id="1209931"/>
    <lineage>
        <taxon>Eukaryota</taxon>
        <taxon>Fungi</taxon>
        <taxon>Dikarya</taxon>
        <taxon>Ascomycota</taxon>
        <taxon>Pezizomycotina</taxon>
        <taxon>Sordariomycetes</taxon>
        <taxon>Hypocreomycetidae</taxon>
        <taxon>Glomerellales</taxon>
        <taxon>Glomerellaceae</taxon>
        <taxon>Colletotrichum</taxon>
        <taxon>Colletotrichum acutatum species complex</taxon>
    </lineage>
</organism>
<dbReference type="GO" id="GO:0006843">
    <property type="term" value="P:mitochondrial citrate transmembrane transport"/>
    <property type="evidence" value="ECO:0007669"/>
    <property type="project" value="TreeGrafter"/>
</dbReference>
<accession>A0A135UQR2</accession>
<dbReference type="GO" id="GO:0031966">
    <property type="term" value="C:mitochondrial membrane"/>
    <property type="evidence" value="ECO:0007669"/>
    <property type="project" value="UniProtKB-SubCell"/>
</dbReference>
<evidence type="ECO:0000256" key="11">
    <source>
        <dbReference type="RuleBase" id="RU000488"/>
    </source>
</evidence>
<proteinExistence type="inferred from homology"/>
<reference evidence="12 13" key="1">
    <citation type="submission" date="2014-02" db="EMBL/GenBank/DDBJ databases">
        <title>The genome sequence of Colletotrichum salicis CBS 607.94.</title>
        <authorList>
            <person name="Baroncelli R."/>
            <person name="Thon M.R."/>
        </authorList>
    </citation>
    <scope>NUCLEOTIDE SEQUENCE [LARGE SCALE GENOMIC DNA]</scope>
    <source>
        <strain evidence="12 13">CBS 607.94</strain>
    </source>
</reference>
<dbReference type="Proteomes" id="UP000070121">
    <property type="component" value="Unassembled WGS sequence"/>
</dbReference>
<dbReference type="PANTHER" id="PTHR45788:SF4">
    <property type="entry name" value="TRICARBOXYLATE TRANSPORT PROTEIN, MITOCHONDRIAL"/>
    <property type="match status" value="1"/>
</dbReference>
<dbReference type="Pfam" id="PF00153">
    <property type="entry name" value="Mito_carr"/>
    <property type="match status" value="3"/>
</dbReference>
<keyword evidence="8" id="KW-0496">Mitochondrion</keyword>
<protein>
    <submittedName>
        <fullName evidence="12">Mitochondrial carrier protein</fullName>
    </submittedName>
</protein>
<feature type="repeat" description="Solcar" evidence="10">
    <location>
        <begin position="4"/>
        <end position="102"/>
    </location>
</feature>
<dbReference type="OrthoDB" id="44467at2759"/>
<dbReference type="InterPro" id="IPR049563">
    <property type="entry name" value="TXTP-like"/>
</dbReference>
<dbReference type="SUPFAM" id="SSF103506">
    <property type="entry name" value="Mitochondrial carrier"/>
    <property type="match status" value="1"/>
</dbReference>
<evidence type="ECO:0000256" key="5">
    <source>
        <dbReference type="ARBA" id="ARBA00022737"/>
    </source>
</evidence>
<comment type="subcellular location">
    <subcellularLocation>
        <location evidence="1">Mitochondrion membrane</location>
        <topology evidence="1">Multi-pass membrane protein</topology>
    </subcellularLocation>
</comment>
<evidence type="ECO:0000256" key="6">
    <source>
        <dbReference type="ARBA" id="ARBA00022792"/>
    </source>
</evidence>
<comment type="similarity">
    <text evidence="2 11">Belongs to the mitochondrial carrier (TC 2.A.29) family.</text>
</comment>
<dbReference type="PROSITE" id="PS50920">
    <property type="entry name" value="SOLCAR"/>
    <property type="match status" value="3"/>
</dbReference>
<keyword evidence="3 11" id="KW-0813">Transport</keyword>
<dbReference type="AlphaFoldDB" id="A0A135UQR2"/>
<evidence type="ECO:0000256" key="10">
    <source>
        <dbReference type="PROSITE-ProRule" id="PRU00282"/>
    </source>
</evidence>
<dbReference type="GO" id="GO:0071913">
    <property type="term" value="F:citrate secondary active transmembrane transporter activity"/>
    <property type="evidence" value="ECO:0007669"/>
    <property type="project" value="TreeGrafter"/>
</dbReference>
<evidence type="ECO:0000256" key="2">
    <source>
        <dbReference type="ARBA" id="ARBA00006375"/>
    </source>
</evidence>
<dbReference type="PANTHER" id="PTHR45788">
    <property type="entry name" value="SUCCINATE/FUMARATE MITOCHONDRIAL TRANSPORTER-RELATED"/>
    <property type="match status" value="1"/>
</dbReference>
<evidence type="ECO:0000313" key="12">
    <source>
        <dbReference type="EMBL" id="KXH62687.1"/>
    </source>
</evidence>
<gene>
    <name evidence="12" type="ORF">CSAL01_06879</name>
</gene>
<feature type="repeat" description="Solcar" evidence="10">
    <location>
        <begin position="125"/>
        <end position="219"/>
    </location>
</feature>
<keyword evidence="4 10" id="KW-0812">Transmembrane</keyword>
<name>A0A135UQR2_9PEZI</name>
<evidence type="ECO:0000313" key="13">
    <source>
        <dbReference type="Proteomes" id="UP000070121"/>
    </source>
</evidence>
<dbReference type="EMBL" id="JFFI01001158">
    <property type="protein sequence ID" value="KXH62687.1"/>
    <property type="molecule type" value="Genomic_DNA"/>
</dbReference>
<keyword evidence="6" id="KW-0999">Mitochondrion inner membrane</keyword>
<keyword evidence="7" id="KW-1133">Transmembrane helix</keyword>
<dbReference type="Gene3D" id="1.50.40.10">
    <property type="entry name" value="Mitochondrial carrier domain"/>
    <property type="match status" value="1"/>
</dbReference>
<keyword evidence="5" id="KW-0677">Repeat</keyword>
<evidence type="ECO:0000256" key="1">
    <source>
        <dbReference type="ARBA" id="ARBA00004225"/>
    </source>
</evidence>
<evidence type="ECO:0000256" key="8">
    <source>
        <dbReference type="ARBA" id="ARBA00023128"/>
    </source>
</evidence>
<evidence type="ECO:0000256" key="4">
    <source>
        <dbReference type="ARBA" id="ARBA00022692"/>
    </source>
</evidence>
<dbReference type="InterPro" id="IPR018108">
    <property type="entry name" value="MCP_transmembrane"/>
</dbReference>
<evidence type="ECO:0000256" key="3">
    <source>
        <dbReference type="ARBA" id="ARBA00022448"/>
    </source>
</evidence>
<feature type="repeat" description="Solcar" evidence="10">
    <location>
        <begin position="229"/>
        <end position="316"/>
    </location>
</feature>
<keyword evidence="13" id="KW-1185">Reference proteome</keyword>
<sequence length="332" mass="34945">MDQSGVLTKIVAGGVAGVSETLVTYPAEYVKTRRQLHFKATASNAASVTATTNPPPSSLAIIRDTVRTSGVKGIYSGVQALAASNAAKSGIRFLAFETTRSKLDALAGASTATTPGSSRKPRAAWINIVSGLSAGVAESIAVVTPGEAIKTKMIHVAATSSSTKAAGSRLANRGLIGAVWVIVREEGIRGLWSGLTPVLCKQGTNSAVRFTTFAMLQERVAARWPQLEGGVGSTLVLGGISGVFTVYASMPFDNIKTRMQSVQSIGARYSGMMDCAARILRSDGVTAFWRGTSPRLVRLTLSSGITFTVYDQVVRLMKPSQTSQKSNDLQRL</sequence>